<keyword evidence="1" id="KW-0812">Transmembrane</keyword>
<dbReference type="RefSeq" id="WP_197548623.1">
    <property type="nucleotide sequence ID" value="NZ_CP063164.1"/>
</dbReference>
<dbReference type="KEGG" id="sinu:IMZ28_00045"/>
<sequence>MKKELLIFTAIFLFLTIGMHFKEWTSYPVEHLMGLADAGAYGIGPIHPLVFTLAVYIVFVLLRGIVRIFRR</sequence>
<keyword evidence="3" id="KW-1185">Reference proteome</keyword>
<keyword evidence="1" id="KW-1133">Transmembrane helix</keyword>
<protein>
    <submittedName>
        <fullName evidence="2">Uncharacterized protein</fullName>
    </submittedName>
</protein>
<evidence type="ECO:0000256" key="1">
    <source>
        <dbReference type="SAM" id="Phobius"/>
    </source>
</evidence>
<keyword evidence="1" id="KW-0472">Membrane</keyword>
<dbReference type="Proteomes" id="UP000595074">
    <property type="component" value="Chromosome"/>
</dbReference>
<organism evidence="2 3">
    <name type="scientific">Sulfurovum indicum</name>
    <dbReference type="NCBI Taxonomy" id="2779528"/>
    <lineage>
        <taxon>Bacteria</taxon>
        <taxon>Pseudomonadati</taxon>
        <taxon>Campylobacterota</taxon>
        <taxon>Epsilonproteobacteria</taxon>
        <taxon>Campylobacterales</taxon>
        <taxon>Sulfurovaceae</taxon>
        <taxon>Sulfurovum</taxon>
    </lineage>
</organism>
<proteinExistence type="predicted"/>
<accession>A0A7M1S5A3</accession>
<evidence type="ECO:0000313" key="3">
    <source>
        <dbReference type="Proteomes" id="UP000595074"/>
    </source>
</evidence>
<dbReference type="EMBL" id="CP063164">
    <property type="protein sequence ID" value="QOR61919.1"/>
    <property type="molecule type" value="Genomic_DNA"/>
</dbReference>
<name>A0A7M1S5A3_9BACT</name>
<dbReference type="AlphaFoldDB" id="A0A7M1S5A3"/>
<evidence type="ECO:0000313" key="2">
    <source>
        <dbReference type="EMBL" id="QOR61919.1"/>
    </source>
</evidence>
<feature type="transmembrane region" description="Helical" evidence="1">
    <location>
        <begin position="46"/>
        <end position="66"/>
    </location>
</feature>
<gene>
    <name evidence="2" type="ORF">IMZ28_00045</name>
</gene>
<reference evidence="2 3" key="1">
    <citation type="submission" date="2020-10" db="EMBL/GenBank/DDBJ databases">
        <title>The genome of sulfurovum sp.</title>
        <authorList>
            <person name="Xie S."/>
            <person name="Shao Z."/>
            <person name="Jiang L."/>
        </authorList>
    </citation>
    <scope>NUCLEOTIDE SEQUENCE [LARGE SCALE GENOMIC DNA]</scope>
    <source>
        <strain evidence="2 3">ST-419</strain>
    </source>
</reference>